<evidence type="ECO:0000259" key="6">
    <source>
        <dbReference type="Pfam" id="PF03914"/>
    </source>
</evidence>
<protein>
    <submittedName>
        <fullName evidence="7">CBF-domain-containing protein</fullName>
    </submittedName>
</protein>
<dbReference type="EMBL" id="KV417294">
    <property type="protein sequence ID" value="KZO94486.1"/>
    <property type="molecule type" value="Genomic_DNA"/>
</dbReference>
<dbReference type="SUPFAM" id="SSF48371">
    <property type="entry name" value="ARM repeat"/>
    <property type="match status" value="1"/>
</dbReference>
<sequence>MAPKRSLPQASTSAPKRKKTAHEQDNRVLALETELTQALENSTSLNPIVDLISLASSDDAPTVHKALYALYRLCVNIINKGLLTSGVEDGTEAAVVKAWLVARWDEYVDLLSGLLRHTEPSIRTSALEIMMSLVKPLSTALSKRTGQPRMDGTYFRKAVRALLVGPSSISESSNPASILTESDVRYLFLDKWLTVHDDVRWFFLREATELLQHMPPATPATPLSQNLLALLERLNTMPTVQKELNEFWVPELAAKPAKPGASATGNGAEDEPDPSDWLAFFDEPEPTAEEREKPGRRTNKLSVLQSLHYLPSHRAVFSDCWLALLPHLNTPALASKALNVLHKAVLPHFTRPLRLMDWISGCVDHGGVIGLLALNALFTLMRDHNLDYPDFYKRLYGFLTRDVLHLKYRARFFRLTELFLSSTHLPVALLASFIKRLSRLSLSAPPAAIVMIIPFTYNILKQHPSLMPMIHRETTGDDADPFKADESDPMLTNAIASSLWELNSHREHYLASVSTMAKILSEPFTKPSYALEDFLDHTYGTMFEAEIKRKIKYDPALAVDYEGQIFPSSMLPMGAEKEDGSKIGDVVADLWGFGVIA</sequence>
<evidence type="ECO:0000256" key="3">
    <source>
        <dbReference type="ARBA" id="ARBA00022692"/>
    </source>
</evidence>
<evidence type="ECO:0000256" key="4">
    <source>
        <dbReference type="ARBA" id="ARBA00022989"/>
    </source>
</evidence>
<dbReference type="GO" id="GO:0032040">
    <property type="term" value="C:small-subunit processome"/>
    <property type="evidence" value="ECO:0007669"/>
    <property type="project" value="TreeGrafter"/>
</dbReference>
<keyword evidence="8" id="KW-1185">Reference proteome</keyword>
<evidence type="ECO:0000256" key="1">
    <source>
        <dbReference type="ARBA" id="ARBA00004232"/>
    </source>
</evidence>
<dbReference type="InterPro" id="IPR005612">
    <property type="entry name" value="CCAAT-binding_factor"/>
</dbReference>
<keyword evidence="4" id="KW-1133">Transmembrane helix</keyword>
<dbReference type="InterPro" id="IPR016024">
    <property type="entry name" value="ARM-type_fold"/>
</dbReference>
<dbReference type="Proteomes" id="UP000076738">
    <property type="component" value="Unassembled WGS sequence"/>
</dbReference>
<dbReference type="InterPro" id="IPR027193">
    <property type="entry name" value="Noc4"/>
</dbReference>
<accession>A0A167KC13</accession>
<dbReference type="GO" id="GO:0031965">
    <property type="term" value="C:nuclear membrane"/>
    <property type="evidence" value="ECO:0007669"/>
    <property type="project" value="UniProtKB-SubCell"/>
</dbReference>
<keyword evidence="4" id="KW-0472">Membrane</keyword>
<feature type="domain" description="CCAAT-binding factor" evidence="6">
    <location>
        <begin position="371"/>
        <end position="517"/>
    </location>
</feature>
<keyword evidence="3" id="KW-0812">Transmembrane</keyword>
<evidence type="ECO:0000313" key="8">
    <source>
        <dbReference type="Proteomes" id="UP000076738"/>
    </source>
</evidence>
<comment type="subcellular location">
    <subcellularLocation>
        <location evidence="1">Nucleus membrane</location>
        <topology evidence="1">Multi-pass membrane protein</topology>
    </subcellularLocation>
</comment>
<evidence type="ECO:0000256" key="2">
    <source>
        <dbReference type="ARBA" id="ARBA00007797"/>
    </source>
</evidence>
<feature type="region of interest" description="Disordered" evidence="5">
    <location>
        <begin position="258"/>
        <end position="280"/>
    </location>
</feature>
<comment type="similarity">
    <text evidence="2">Belongs to the CBF/MAK21 family.</text>
</comment>
<dbReference type="PANTHER" id="PTHR12455:SF0">
    <property type="entry name" value="NUCLEOLAR COMPLEX PROTEIN 4 HOMOLOG"/>
    <property type="match status" value="1"/>
</dbReference>
<dbReference type="STRING" id="1330018.A0A167KC13"/>
<feature type="region of interest" description="Disordered" evidence="5">
    <location>
        <begin position="1"/>
        <end position="24"/>
    </location>
</feature>
<dbReference type="GO" id="GO:0030692">
    <property type="term" value="C:Noc4p-Nop14p complex"/>
    <property type="evidence" value="ECO:0007669"/>
    <property type="project" value="TreeGrafter"/>
</dbReference>
<evidence type="ECO:0000313" key="7">
    <source>
        <dbReference type="EMBL" id="KZO94486.1"/>
    </source>
</evidence>
<evidence type="ECO:0000256" key="5">
    <source>
        <dbReference type="SAM" id="MobiDB-lite"/>
    </source>
</evidence>
<gene>
    <name evidence="7" type="ORF">CALVIDRAFT_501340</name>
</gene>
<reference evidence="7 8" key="1">
    <citation type="journal article" date="2016" name="Mol. Biol. Evol.">
        <title>Comparative Genomics of Early-Diverging Mushroom-Forming Fungi Provides Insights into the Origins of Lignocellulose Decay Capabilities.</title>
        <authorList>
            <person name="Nagy L.G."/>
            <person name="Riley R."/>
            <person name="Tritt A."/>
            <person name="Adam C."/>
            <person name="Daum C."/>
            <person name="Floudas D."/>
            <person name="Sun H."/>
            <person name="Yadav J.S."/>
            <person name="Pangilinan J."/>
            <person name="Larsson K.H."/>
            <person name="Matsuura K."/>
            <person name="Barry K."/>
            <person name="Labutti K."/>
            <person name="Kuo R."/>
            <person name="Ohm R.A."/>
            <person name="Bhattacharya S.S."/>
            <person name="Shirouzu T."/>
            <person name="Yoshinaga Y."/>
            <person name="Martin F.M."/>
            <person name="Grigoriev I.V."/>
            <person name="Hibbett D.S."/>
        </authorList>
    </citation>
    <scope>NUCLEOTIDE SEQUENCE [LARGE SCALE GENOMIC DNA]</scope>
    <source>
        <strain evidence="7 8">TUFC12733</strain>
    </source>
</reference>
<dbReference type="AlphaFoldDB" id="A0A167KC13"/>
<dbReference type="PANTHER" id="PTHR12455">
    <property type="entry name" value="NUCLEOLAR COMPLEX PROTEIN 4"/>
    <property type="match status" value="1"/>
</dbReference>
<dbReference type="Pfam" id="PF03914">
    <property type="entry name" value="CBF"/>
    <property type="match status" value="1"/>
</dbReference>
<proteinExistence type="inferred from homology"/>
<name>A0A167KC13_CALVF</name>
<dbReference type="OrthoDB" id="10263185at2759"/>
<dbReference type="GO" id="GO:0042254">
    <property type="term" value="P:ribosome biogenesis"/>
    <property type="evidence" value="ECO:0007669"/>
    <property type="project" value="InterPro"/>
</dbReference>
<organism evidence="7 8">
    <name type="scientific">Calocera viscosa (strain TUFC12733)</name>
    <dbReference type="NCBI Taxonomy" id="1330018"/>
    <lineage>
        <taxon>Eukaryota</taxon>
        <taxon>Fungi</taxon>
        <taxon>Dikarya</taxon>
        <taxon>Basidiomycota</taxon>
        <taxon>Agaricomycotina</taxon>
        <taxon>Dacrymycetes</taxon>
        <taxon>Dacrymycetales</taxon>
        <taxon>Dacrymycetaceae</taxon>
        <taxon>Calocera</taxon>
    </lineage>
</organism>